<accession>A0A2G8SBA1</accession>
<dbReference type="Proteomes" id="UP000230002">
    <property type="component" value="Unassembled WGS sequence"/>
</dbReference>
<proteinExistence type="predicted"/>
<sequence>MKKWIGSFGTNHASATPAPVAVQQAPIISAADAKTFGLENIEPSSLGACPYPCEYWHESTSFQLEPVFSGTFPTSVS</sequence>
<protein>
    <submittedName>
        <fullName evidence="1">Uncharacterized protein</fullName>
    </submittedName>
</protein>
<evidence type="ECO:0000313" key="1">
    <source>
        <dbReference type="EMBL" id="PIL31044.1"/>
    </source>
</evidence>
<comment type="caution">
    <text evidence="1">The sequence shown here is derived from an EMBL/GenBank/DDBJ whole genome shotgun (WGS) entry which is preliminary data.</text>
</comment>
<name>A0A2G8SBA1_9APHY</name>
<keyword evidence="2" id="KW-1185">Reference proteome</keyword>
<reference evidence="1 2" key="1">
    <citation type="journal article" date="2015" name="Sci. Rep.">
        <title>Chromosome-level genome map provides insights into diverse defense mechanisms in the medicinal fungus Ganoderma sinense.</title>
        <authorList>
            <person name="Zhu Y."/>
            <person name="Xu J."/>
            <person name="Sun C."/>
            <person name="Zhou S."/>
            <person name="Xu H."/>
            <person name="Nelson D.R."/>
            <person name="Qian J."/>
            <person name="Song J."/>
            <person name="Luo H."/>
            <person name="Xiang L."/>
            <person name="Li Y."/>
            <person name="Xu Z."/>
            <person name="Ji A."/>
            <person name="Wang L."/>
            <person name="Lu S."/>
            <person name="Hayward A."/>
            <person name="Sun W."/>
            <person name="Li X."/>
            <person name="Schwartz D.C."/>
            <person name="Wang Y."/>
            <person name="Chen S."/>
        </authorList>
    </citation>
    <scope>NUCLEOTIDE SEQUENCE [LARGE SCALE GENOMIC DNA]</scope>
    <source>
        <strain evidence="1 2">ZZ0214-1</strain>
    </source>
</reference>
<organism evidence="1 2">
    <name type="scientific">Ganoderma sinense ZZ0214-1</name>
    <dbReference type="NCBI Taxonomy" id="1077348"/>
    <lineage>
        <taxon>Eukaryota</taxon>
        <taxon>Fungi</taxon>
        <taxon>Dikarya</taxon>
        <taxon>Basidiomycota</taxon>
        <taxon>Agaricomycotina</taxon>
        <taxon>Agaricomycetes</taxon>
        <taxon>Polyporales</taxon>
        <taxon>Polyporaceae</taxon>
        <taxon>Ganoderma</taxon>
    </lineage>
</organism>
<dbReference type="AlphaFoldDB" id="A0A2G8SBA1"/>
<gene>
    <name evidence="1" type="ORF">GSI_05740</name>
</gene>
<evidence type="ECO:0000313" key="2">
    <source>
        <dbReference type="Proteomes" id="UP000230002"/>
    </source>
</evidence>
<dbReference type="EMBL" id="AYKW01000012">
    <property type="protein sequence ID" value="PIL31044.1"/>
    <property type="molecule type" value="Genomic_DNA"/>
</dbReference>